<protein>
    <submittedName>
        <fullName evidence="1">DUF421 domain-containing protein</fullName>
    </submittedName>
</protein>
<sequence length="183" mass="20680">MLDVLWKAIVMLLVGTLLLRIAGPKSISQLTVQQTVIMISIGSIIIQPFIEHNLLETIYAATIFIVALVIMEKLSIQSDFFEKLLSGKSVVILQDGEMLDHKLKKTRLTRDQFKMRLKQQGITDISSLKKATLEANGQIGFELKPEEKPVTVKQMKELLDQLREELNMSEKGLNADEKKSSEK</sequence>
<organism evidence="1 2">
    <name type="scientific">Bacillus safensis</name>
    <dbReference type="NCBI Taxonomy" id="561879"/>
    <lineage>
        <taxon>Bacteria</taxon>
        <taxon>Bacillati</taxon>
        <taxon>Bacillota</taxon>
        <taxon>Bacilli</taxon>
        <taxon>Bacillales</taxon>
        <taxon>Bacillaceae</taxon>
        <taxon>Bacillus</taxon>
    </lineage>
</organism>
<dbReference type="EMBL" id="CP121752">
    <property type="protein sequence ID" value="XRL55419.1"/>
    <property type="molecule type" value="Genomic_DNA"/>
</dbReference>
<dbReference type="Proteomes" id="UP001218488">
    <property type="component" value="Chromosome"/>
</dbReference>
<proteinExistence type="predicted"/>
<gene>
    <name evidence="1" type="ORF">P5627_16995</name>
</gene>
<evidence type="ECO:0000313" key="1">
    <source>
        <dbReference type="EMBL" id="XRL55419.1"/>
    </source>
</evidence>
<reference evidence="1" key="1">
    <citation type="submission" date="2025-02" db="EMBL/GenBank/DDBJ databases">
        <title>Complete genome sequences of 52 Bacillus and Priestia strains isolated from West-African fermentations and 26 reference strains from the DSMZ collection.</title>
        <authorList>
            <person name="Wiedenbein E.S."/>
            <person name="Canoy T.S."/>
            <person name="Hui Y."/>
            <person name="Parkouda C."/>
            <person name="Dawende C."/>
            <person name="Ametefe E."/>
            <person name="Jespersen L."/>
            <person name="Nielsen D.S."/>
        </authorList>
    </citation>
    <scope>NUCLEOTIDE SEQUENCE</scope>
    <source>
        <strain evidence="1">PRO33</strain>
    </source>
</reference>
<name>A0AC61ZXP0_BACIA</name>
<evidence type="ECO:0000313" key="2">
    <source>
        <dbReference type="Proteomes" id="UP001218488"/>
    </source>
</evidence>
<accession>A0AC61ZXP0</accession>